<gene>
    <name evidence="1" type="ORF">MLD38_024613</name>
</gene>
<keyword evidence="2" id="KW-1185">Reference proteome</keyword>
<dbReference type="Proteomes" id="UP001057402">
    <property type="component" value="Chromosome 7"/>
</dbReference>
<proteinExistence type="predicted"/>
<comment type="caution">
    <text evidence="1">The sequence shown here is derived from an EMBL/GenBank/DDBJ whole genome shotgun (WGS) entry which is preliminary data.</text>
</comment>
<sequence length="291" mass="32399">MLVLLQLQGLLSFGLKAVRPSLLSGRDRRRDGSDNLWLLCIISPVGFSSSSSPNLLPAMLGNVLASPPMIIAQLPASPGRLPSHSDASTRVATARFPRASFFRSFLLDVKRPWSPNFSPRKSAARSATSAVALSEEEINAWEACRPTLSAFGFSVEEQDKILGKAFGQISSPYWSEERERETPNSELIKETLEYLRSLNLSDDDLSKILKKFPEVLGCSLEQELKNNVKVLDMEWGIQGKTLRNLLLRNPKVLGYNIDCKGDCMAQCTRCWIPDFRSPPWFVPIGLLFVQG</sequence>
<evidence type="ECO:0000313" key="1">
    <source>
        <dbReference type="EMBL" id="KAI4339701.1"/>
    </source>
</evidence>
<reference evidence="2" key="1">
    <citation type="journal article" date="2023" name="Front. Plant Sci.">
        <title>Chromosomal-level genome assembly of Melastoma candidum provides insights into trichome evolution.</title>
        <authorList>
            <person name="Zhong Y."/>
            <person name="Wu W."/>
            <person name="Sun C."/>
            <person name="Zou P."/>
            <person name="Liu Y."/>
            <person name="Dai S."/>
            <person name="Zhou R."/>
        </authorList>
    </citation>
    <scope>NUCLEOTIDE SEQUENCE [LARGE SCALE GENOMIC DNA]</scope>
</reference>
<protein>
    <submittedName>
        <fullName evidence="1">Uncharacterized protein</fullName>
    </submittedName>
</protein>
<evidence type="ECO:0000313" key="2">
    <source>
        <dbReference type="Proteomes" id="UP001057402"/>
    </source>
</evidence>
<accession>A0ACB9NUJ0</accession>
<dbReference type="EMBL" id="CM042886">
    <property type="protein sequence ID" value="KAI4339701.1"/>
    <property type="molecule type" value="Genomic_DNA"/>
</dbReference>
<name>A0ACB9NUJ0_9MYRT</name>
<organism evidence="1 2">
    <name type="scientific">Melastoma candidum</name>
    <dbReference type="NCBI Taxonomy" id="119954"/>
    <lineage>
        <taxon>Eukaryota</taxon>
        <taxon>Viridiplantae</taxon>
        <taxon>Streptophyta</taxon>
        <taxon>Embryophyta</taxon>
        <taxon>Tracheophyta</taxon>
        <taxon>Spermatophyta</taxon>
        <taxon>Magnoliopsida</taxon>
        <taxon>eudicotyledons</taxon>
        <taxon>Gunneridae</taxon>
        <taxon>Pentapetalae</taxon>
        <taxon>rosids</taxon>
        <taxon>malvids</taxon>
        <taxon>Myrtales</taxon>
        <taxon>Melastomataceae</taxon>
        <taxon>Melastomatoideae</taxon>
        <taxon>Melastomateae</taxon>
        <taxon>Melastoma</taxon>
    </lineage>
</organism>